<organism evidence="13 14">
    <name type="scientific">Ignelater luminosus</name>
    <name type="common">Cucubano</name>
    <name type="synonym">Pyrophorus luminosus</name>
    <dbReference type="NCBI Taxonomy" id="2038154"/>
    <lineage>
        <taxon>Eukaryota</taxon>
        <taxon>Metazoa</taxon>
        <taxon>Ecdysozoa</taxon>
        <taxon>Arthropoda</taxon>
        <taxon>Hexapoda</taxon>
        <taxon>Insecta</taxon>
        <taxon>Pterygota</taxon>
        <taxon>Neoptera</taxon>
        <taxon>Endopterygota</taxon>
        <taxon>Coleoptera</taxon>
        <taxon>Polyphaga</taxon>
        <taxon>Elateriformia</taxon>
        <taxon>Elateroidea</taxon>
        <taxon>Elateridae</taxon>
        <taxon>Agrypninae</taxon>
        <taxon>Pyrophorini</taxon>
        <taxon>Ignelater</taxon>
    </lineage>
</organism>
<dbReference type="InterPro" id="IPR003598">
    <property type="entry name" value="Ig_sub2"/>
</dbReference>
<dbReference type="InterPro" id="IPR003599">
    <property type="entry name" value="Ig_sub"/>
</dbReference>
<evidence type="ECO:0000259" key="12">
    <source>
        <dbReference type="PROSITE" id="PS50835"/>
    </source>
</evidence>
<dbReference type="FunFam" id="2.60.40.10:FF:000328">
    <property type="entry name" value="CLUMA_CG000981, isoform A"/>
    <property type="match status" value="1"/>
</dbReference>
<dbReference type="InterPro" id="IPR007110">
    <property type="entry name" value="Ig-like_dom"/>
</dbReference>
<evidence type="ECO:0000313" key="14">
    <source>
        <dbReference type="Proteomes" id="UP000801492"/>
    </source>
</evidence>
<evidence type="ECO:0000256" key="2">
    <source>
        <dbReference type="ARBA" id="ARBA00022475"/>
    </source>
</evidence>
<dbReference type="Gene3D" id="2.60.40.10">
    <property type="entry name" value="Immunoglobulins"/>
    <property type="match status" value="3"/>
</dbReference>
<dbReference type="Proteomes" id="UP000801492">
    <property type="component" value="Unassembled WGS sequence"/>
</dbReference>
<evidence type="ECO:0000256" key="3">
    <source>
        <dbReference type="ARBA" id="ARBA00022729"/>
    </source>
</evidence>
<keyword evidence="10" id="KW-0812">Transmembrane</keyword>
<dbReference type="GO" id="GO:0005886">
    <property type="term" value="C:plasma membrane"/>
    <property type="evidence" value="ECO:0007669"/>
    <property type="project" value="UniProtKB-SubCell"/>
</dbReference>
<feature type="chain" id="PRO_5035434277" description="Ig-like domain-containing protein" evidence="11">
    <location>
        <begin position="47"/>
        <end position="437"/>
    </location>
</feature>
<evidence type="ECO:0000256" key="5">
    <source>
        <dbReference type="ARBA" id="ARBA00023136"/>
    </source>
</evidence>
<evidence type="ECO:0000313" key="13">
    <source>
        <dbReference type="EMBL" id="KAF2885575.1"/>
    </source>
</evidence>
<sequence length="437" mass="47927">MMGYITASALPGASLTAATTAATAKTSSTHFVLLLLTASILQFGAAYQPEFAEPIVNLTVPLGRDAIFRCLVHHLGGYRVGWVKADTKAIQAIHDHVITHNPRVSVSHNDHTTWNLHIHNVQEEDRGQYMCQINTDPMKSQLGFLDVVVPPDFIAEETSGDVMVPEGGMVKLTCRARGHPEAHVQWRREDGGDIIVREPSGHRTRVTSYQGEVLRLMKVTRSEMGAYMCIASNGVPPTVSKRIIVNVHFHPVIQVPNQLVGAPLGTDVTLECIVEASPKSINYWVKGTGEMVISSAKYDVQVAAKSLFEVQMTVTVRNLEKDDMGSYRCIAKNSLGEVESNIRLYEIPGPTRAYNLPFDEEDYGEQFGSAEREQDEDFSNSVGRPSLHMTPGPPRATYDTLSESHVPYGTVPSCVAIIVATAAAMILPLFTLVLFTI</sequence>
<reference evidence="13" key="1">
    <citation type="submission" date="2019-08" db="EMBL/GenBank/DDBJ databases">
        <title>The genome of the North American firefly Photinus pyralis.</title>
        <authorList>
            <consortium name="Photinus pyralis genome working group"/>
            <person name="Fallon T.R."/>
            <person name="Sander Lower S.E."/>
            <person name="Weng J.-K."/>
        </authorList>
    </citation>
    <scope>NUCLEOTIDE SEQUENCE</scope>
    <source>
        <strain evidence="13">TRF0915ILg1</strain>
        <tissue evidence="13">Whole body</tissue>
    </source>
</reference>
<keyword evidence="10" id="KW-1133">Transmembrane helix</keyword>
<evidence type="ECO:0000256" key="11">
    <source>
        <dbReference type="SAM" id="SignalP"/>
    </source>
</evidence>
<dbReference type="GO" id="GO:0043005">
    <property type="term" value="C:neuron projection"/>
    <property type="evidence" value="ECO:0007669"/>
    <property type="project" value="TreeGrafter"/>
</dbReference>
<dbReference type="Pfam" id="PF13927">
    <property type="entry name" value="Ig_3"/>
    <property type="match status" value="1"/>
</dbReference>
<dbReference type="FunFam" id="2.60.40.10:FF:000376">
    <property type="entry name" value="CLUMA_CG000981, isoform A"/>
    <property type="match status" value="1"/>
</dbReference>
<dbReference type="InterPro" id="IPR013783">
    <property type="entry name" value="Ig-like_fold"/>
</dbReference>
<protein>
    <recommendedName>
        <fullName evidence="12">Ig-like domain-containing protein</fullName>
    </recommendedName>
</protein>
<dbReference type="FunFam" id="2.60.40.10:FF:000392">
    <property type="entry name" value="CLUMA_CG000981, isoform A"/>
    <property type="match status" value="1"/>
</dbReference>
<dbReference type="EMBL" id="VTPC01089884">
    <property type="protein sequence ID" value="KAF2885575.1"/>
    <property type="molecule type" value="Genomic_DNA"/>
</dbReference>
<dbReference type="PROSITE" id="PS50835">
    <property type="entry name" value="IG_LIKE"/>
    <property type="match status" value="3"/>
</dbReference>
<accession>A0A8K0CDU7</accession>
<keyword evidence="5 10" id="KW-0472">Membrane</keyword>
<dbReference type="InterPro" id="IPR013098">
    <property type="entry name" value="Ig_I-set"/>
</dbReference>
<keyword evidence="8" id="KW-0393">Immunoglobulin domain</keyword>
<keyword evidence="7" id="KW-0325">Glycoprotein</keyword>
<dbReference type="SMART" id="SM00408">
    <property type="entry name" value="IGc2"/>
    <property type="match status" value="3"/>
</dbReference>
<dbReference type="SUPFAM" id="SSF48726">
    <property type="entry name" value="Immunoglobulin"/>
    <property type="match status" value="3"/>
</dbReference>
<dbReference type="PANTHER" id="PTHR12231">
    <property type="entry name" value="CTX-RELATED TYPE I TRANSMEMBRANE PROTEIN"/>
    <property type="match status" value="1"/>
</dbReference>
<evidence type="ECO:0000256" key="10">
    <source>
        <dbReference type="SAM" id="Phobius"/>
    </source>
</evidence>
<evidence type="ECO:0000256" key="1">
    <source>
        <dbReference type="ARBA" id="ARBA00004236"/>
    </source>
</evidence>
<keyword evidence="4" id="KW-0677">Repeat</keyword>
<dbReference type="InterPro" id="IPR036179">
    <property type="entry name" value="Ig-like_dom_sf"/>
</dbReference>
<feature type="signal peptide" evidence="11">
    <location>
        <begin position="1"/>
        <end position="46"/>
    </location>
</feature>
<dbReference type="AlphaFoldDB" id="A0A8K0CDU7"/>
<keyword evidence="14" id="KW-1185">Reference proteome</keyword>
<dbReference type="Pfam" id="PF07679">
    <property type="entry name" value="I-set"/>
    <property type="match status" value="2"/>
</dbReference>
<dbReference type="InterPro" id="IPR051170">
    <property type="entry name" value="Neural/epithelial_adhesion"/>
</dbReference>
<keyword evidence="6" id="KW-1015">Disulfide bond</keyword>
<evidence type="ECO:0000256" key="7">
    <source>
        <dbReference type="ARBA" id="ARBA00023180"/>
    </source>
</evidence>
<feature type="region of interest" description="Disordered" evidence="9">
    <location>
        <begin position="366"/>
        <end position="395"/>
    </location>
</feature>
<evidence type="ECO:0000256" key="4">
    <source>
        <dbReference type="ARBA" id="ARBA00022737"/>
    </source>
</evidence>
<comment type="subcellular location">
    <subcellularLocation>
        <location evidence="1">Cell membrane</location>
    </subcellularLocation>
</comment>
<gene>
    <name evidence="13" type="ORF">ILUMI_20598</name>
</gene>
<dbReference type="SMART" id="SM00409">
    <property type="entry name" value="IG"/>
    <property type="match status" value="3"/>
</dbReference>
<evidence type="ECO:0000256" key="8">
    <source>
        <dbReference type="ARBA" id="ARBA00023319"/>
    </source>
</evidence>
<comment type="caution">
    <text evidence="13">The sequence shown here is derived from an EMBL/GenBank/DDBJ whole genome shotgun (WGS) entry which is preliminary data.</text>
</comment>
<feature type="transmembrane region" description="Helical" evidence="10">
    <location>
        <begin position="415"/>
        <end position="435"/>
    </location>
</feature>
<proteinExistence type="predicted"/>
<evidence type="ECO:0000256" key="9">
    <source>
        <dbReference type="SAM" id="MobiDB-lite"/>
    </source>
</evidence>
<evidence type="ECO:0000256" key="6">
    <source>
        <dbReference type="ARBA" id="ARBA00023157"/>
    </source>
</evidence>
<feature type="domain" description="Ig-like" evidence="12">
    <location>
        <begin position="151"/>
        <end position="240"/>
    </location>
</feature>
<name>A0A8K0CDU7_IGNLU</name>
<feature type="domain" description="Ig-like" evidence="12">
    <location>
        <begin position="49"/>
        <end position="134"/>
    </location>
</feature>
<keyword evidence="3 11" id="KW-0732">Signal</keyword>
<feature type="domain" description="Ig-like" evidence="12">
    <location>
        <begin position="251"/>
        <end position="345"/>
    </location>
</feature>
<dbReference type="PANTHER" id="PTHR12231:SF255">
    <property type="entry name" value="DPR-INTERACTING PROTEIN ALPHA, ISOFORM A"/>
    <property type="match status" value="1"/>
</dbReference>
<dbReference type="OrthoDB" id="10012075at2759"/>
<keyword evidence="2" id="KW-1003">Cell membrane</keyword>